<dbReference type="PANTHER" id="PTHR10434">
    <property type="entry name" value="1-ACYL-SN-GLYCEROL-3-PHOSPHATE ACYLTRANSFERASE"/>
    <property type="match status" value="1"/>
</dbReference>
<keyword evidence="1 5" id="KW-0808">Transferase</keyword>
<evidence type="ECO:0000256" key="3">
    <source>
        <dbReference type="SAM" id="Phobius"/>
    </source>
</evidence>
<protein>
    <submittedName>
        <fullName evidence="5">1-acyl-sn-glycerol-3-phosphate acyltransferase</fullName>
    </submittedName>
</protein>
<dbReference type="SMART" id="SM00563">
    <property type="entry name" value="PlsC"/>
    <property type="match status" value="1"/>
</dbReference>
<dbReference type="GO" id="GO:0003841">
    <property type="term" value="F:1-acylglycerol-3-phosphate O-acyltransferase activity"/>
    <property type="evidence" value="ECO:0007669"/>
    <property type="project" value="TreeGrafter"/>
</dbReference>
<dbReference type="PANTHER" id="PTHR10434:SF11">
    <property type="entry name" value="1-ACYL-SN-GLYCEROL-3-PHOSPHATE ACYLTRANSFERASE"/>
    <property type="match status" value="1"/>
</dbReference>
<keyword evidence="6" id="KW-1185">Reference proteome</keyword>
<dbReference type="KEGG" id="slw:BRW62_04395"/>
<proteinExistence type="predicted"/>
<evidence type="ECO:0000313" key="6">
    <source>
        <dbReference type="Proteomes" id="UP000231057"/>
    </source>
</evidence>
<dbReference type="RefSeq" id="WP_099798466.1">
    <property type="nucleotide sequence ID" value="NZ_CP018092.1"/>
</dbReference>
<dbReference type="Proteomes" id="UP000231057">
    <property type="component" value="Chromosome"/>
</dbReference>
<dbReference type="InterPro" id="IPR002123">
    <property type="entry name" value="Plipid/glycerol_acylTrfase"/>
</dbReference>
<organism evidence="5 6">
    <name type="scientific">Parathermosynechococcus lividus PCC 6715</name>
    <dbReference type="NCBI Taxonomy" id="1917166"/>
    <lineage>
        <taxon>Bacteria</taxon>
        <taxon>Bacillati</taxon>
        <taxon>Cyanobacteriota</taxon>
        <taxon>Cyanophyceae</taxon>
        <taxon>Acaryochloridales</taxon>
        <taxon>Thermosynechococcaceae</taxon>
        <taxon>Parathermosynechococcus</taxon>
    </lineage>
</organism>
<dbReference type="OrthoDB" id="9803035at2"/>
<feature type="domain" description="Phospholipid/glycerol acyltransferase" evidence="4">
    <location>
        <begin position="50"/>
        <end position="165"/>
    </location>
</feature>
<evidence type="ECO:0000313" key="5">
    <source>
        <dbReference type="EMBL" id="ATS18113.1"/>
    </source>
</evidence>
<keyword evidence="3" id="KW-1133">Transmembrane helix</keyword>
<dbReference type="SUPFAM" id="SSF69593">
    <property type="entry name" value="Glycerol-3-phosphate (1)-acyltransferase"/>
    <property type="match status" value="1"/>
</dbReference>
<dbReference type="CDD" id="cd07989">
    <property type="entry name" value="LPLAT_AGPAT-like"/>
    <property type="match status" value="1"/>
</dbReference>
<keyword evidence="3" id="KW-0812">Transmembrane</keyword>
<name>A0A2D2Q0W7_PARLV</name>
<keyword evidence="3" id="KW-0472">Membrane</keyword>
<gene>
    <name evidence="5" type="ORF">BRW62_04395</name>
</gene>
<dbReference type="EMBL" id="CP018092">
    <property type="protein sequence ID" value="ATS18113.1"/>
    <property type="molecule type" value="Genomic_DNA"/>
</dbReference>
<evidence type="ECO:0000256" key="1">
    <source>
        <dbReference type="ARBA" id="ARBA00022679"/>
    </source>
</evidence>
<evidence type="ECO:0000256" key="2">
    <source>
        <dbReference type="ARBA" id="ARBA00023315"/>
    </source>
</evidence>
<dbReference type="AlphaFoldDB" id="A0A2D2Q0W7"/>
<feature type="transmembrane region" description="Helical" evidence="3">
    <location>
        <begin position="16"/>
        <end position="34"/>
    </location>
</feature>
<keyword evidence="2 5" id="KW-0012">Acyltransferase</keyword>
<accession>A0A2D2Q0W7</accession>
<dbReference type="Pfam" id="PF01553">
    <property type="entry name" value="Acyltransferase"/>
    <property type="match status" value="1"/>
</dbReference>
<reference evidence="5 6" key="1">
    <citation type="submission" date="2016-11" db="EMBL/GenBank/DDBJ databases">
        <title>Complete genome sequence of thermophilic cyanobacteria strain Synechococcus sp. PCC6715.</title>
        <authorList>
            <person name="Tang J."/>
            <person name="Daroch M."/>
            <person name="Liang Y."/>
            <person name="Jiang D."/>
            <person name="Shah M."/>
        </authorList>
    </citation>
    <scope>NUCLEOTIDE SEQUENCE [LARGE SCALE GENOMIC DNA]</scope>
    <source>
        <strain evidence="5 6">PCC 6715</strain>
    </source>
</reference>
<reference evidence="6" key="2">
    <citation type="journal article" date="2022" name="Front. Microbiol.">
        <title>Comparative Genomic Analysis Revealed Distinct Molecular Components and Organization of CO2-Concentrating Mechanism in Thermophilic Cyanobacteria.</title>
        <authorList>
            <person name="Tang J."/>
            <person name="Zhou H."/>
            <person name="Yao D."/>
            <person name="Riaz S."/>
            <person name="You D."/>
            <person name="Klepacz-Smolka A."/>
            <person name="Daroch M."/>
        </authorList>
    </citation>
    <scope>NUCLEOTIDE SEQUENCE [LARGE SCALE GENOMIC DNA]</scope>
    <source>
        <strain evidence="6">PCC 6715</strain>
    </source>
</reference>
<dbReference type="GO" id="GO:0006654">
    <property type="term" value="P:phosphatidic acid biosynthetic process"/>
    <property type="evidence" value="ECO:0007669"/>
    <property type="project" value="TreeGrafter"/>
</dbReference>
<evidence type="ECO:0000259" key="4">
    <source>
        <dbReference type="SMART" id="SM00563"/>
    </source>
</evidence>
<sequence length="220" mass="25329">MAEQNTSQTTSRIVPWLYWGLWPFHRLLLWFYFAKITIVGREQLPKDGGFVLAPKHYSRWDPVILALVWFRPLRFMTNAIEFRGVQGWFIRRLGAFSINLNRPQASSLRHALEILKTGQPLVLFPEGGIERELPVRPLKPGLARLVLQAQGDRPIPIFPVGIVYTPCPQFRCRVSVYIAPPLWVERNGCDRQPLKQRAQQLTEELHKALLDAVTQAAQVD</sequence>